<evidence type="ECO:0000256" key="1">
    <source>
        <dbReference type="SAM" id="Phobius"/>
    </source>
</evidence>
<comment type="caution">
    <text evidence="2">The sequence shown here is derived from an EMBL/GenBank/DDBJ whole genome shotgun (WGS) entry which is preliminary data.</text>
</comment>
<keyword evidence="1" id="KW-0472">Membrane</keyword>
<proteinExistence type="predicted"/>
<dbReference type="AlphaFoldDB" id="A0AAW9QPV4"/>
<accession>A0AAW9QPV4</accession>
<name>A0AAW9QPV4_9CHRO</name>
<protein>
    <submittedName>
        <fullName evidence="2">Pentapeptide repeat-containing protein</fullName>
    </submittedName>
</protein>
<evidence type="ECO:0000313" key="2">
    <source>
        <dbReference type="EMBL" id="MEG3439800.1"/>
    </source>
</evidence>
<dbReference type="RefSeq" id="WP_332867278.1">
    <property type="nucleotide sequence ID" value="NZ_JBAFSM010000061.1"/>
</dbReference>
<dbReference type="InterPro" id="IPR001646">
    <property type="entry name" value="5peptide_repeat"/>
</dbReference>
<dbReference type="Proteomes" id="UP001328733">
    <property type="component" value="Unassembled WGS sequence"/>
</dbReference>
<dbReference type="Pfam" id="PF13576">
    <property type="entry name" value="Pentapeptide_3"/>
    <property type="match status" value="1"/>
</dbReference>
<evidence type="ECO:0000313" key="3">
    <source>
        <dbReference type="Proteomes" id="UP001328733"/>
    </source>
</evidence>
<feature type="transmembrane region" description="Helical" evidence="1">
    <location>
        <begin position="23"/>
        <end position="47"/>
    </location>
</feature>
<keyword evidence="1" id="KW-0812">Transmembrane</keyword>
<feature type="transmembrane region" description="Helical" evidence="1">
    <location>
        <begin position="523"/>
        <end position="547"/>
    </location>
</feature>
<feature type="transmembrane region" description="Helical" evidence="1">
    <location>
        <begin position="459"/>
        <end position="480"/>
    </location>
</feature>
<gene>
    <name evidence="2" type="ORF">V0288_21915</name>
</gene>
<feature type="transmembrane region" description="Helical" evidence="1">
    <location>
        <begin position="496"/>
        <end position="517"/>
    </location>
</feature>
<keyword evidence="1" id="KW-1133">Transmembrane helix</keyword>
<feature type="transmembrane region" description="Helical" evidence="1">
    <location>
        <begin position="431"/>
        <end position="453"/>
    </location>
</feature>
<keyword evidence="3" id="KW-1185">Reference proteome</keyword>
<reference evidence="2 3" key="1">
    <citation type="submission" date="2024-01" db="EMBL/GenBank/DDBJ databases">
        <title>Genomic insights into the taxonomy and metabolism of the cyanobacterium Pannus brasiliensis CCIBt3594.</title>
        <authorList>
            <person name="Machado M."/>
            <person name="Botero N.B."/>
            <person name="Andreote A.P.D."/>
            <person name="Feitosa A.M.T."/>
            <person name="Popin R."/>
            <person name="Sivonen K."/>
            <person name="Fiore M.F."/>
        </authorList>
    </citation>
    <scope>NUCLEOTIDE SEQUENCE [LARGE SCALE GENOMIC DNA]</scope>
    <source>
        <strain evidence="2 3">CCIBt3594</strain>
    </source>
</reference>
<dbReference type="EMBL" id="JBAFSM010000061">
    <property type="protein sequence ID" value="MEG3439800.1"/>
    <property type="molecule type" value="Genomic_DNA"/>
</dbReference>
<sequence>MALSGSIERQDERSAKTRKTRSIVRWFGIVIVCLGFFLPAFPVFAAVERVPLTVEILQEKASAPVIKEGIPTIDLSSFTIDLRDENQEFRNAFYQQLQGQLTRAKQPLGLDFSNSQIQGKFIASRIGLTVPLSKIAVSPLLSPAEQNLLQQDDRFLADNGERVIAITAFRGPIILRGTVFLGEVDFSKSFFLQTVEAIEARFSLGSNWSESGFARVTDFSRSSFVGDSDFSRCQFFNNVRFRSVQFKGTANFLHSRFNTDASFDDSTFEKTADFTRGQWLKNANFVQVVWRDRSLFSKSRFFSLLSFRNSTFERAAAFRSSYFNGHVSFQDVKLLDQVDFSNATFTPTGYISVSGLGFDSDKAKISGDRGEIAKVLYLPTLAGNESVLRNLARNFRSQEQIADENQIKYKTERLRFQQLKRKILDISPARFFNLGWFADLFHLVFLGLLLLLSQDGTNISLIFGTGTIVFAYFSVLFWLLDRFRRLTPKPIVPTRYEIICMGISSSILTLLGVFTIARSAGHPLLTLLAIATILIPIPVTAVIRLYWKGRYHDLIDSSYFVQDGSLRQLRLLITRLPVVPEFPLFRDRYTPVPWDRRWNWLNYYDLSLNNLLKLGFNDWRTRDRELPGIVSFLVWYQWGLGIFYVTLLFWTLSRAIPGLNLLIYLK</sequence>
<organism evidence="2 3">
    <name type="scientific">Pannus brasiliensis CCIBt3594</name>
    <dbReference type="NCBI Taxonomy" id="1427578"/>
    <lineage>
        <taxon>Bacteria</taxon>
        <taxon>Bacillati</taxon>
        <taxon>Cyanobacteriota</taxon>
        <taxon>Cyanophyceae</taxon>
        <taxon>Oscillatoriophycideae</taxon>
        <taxon>Chroococcales</taxon>
        <taxon>Microcystaceae</taxon>
        <taxon>Pannus</taxon>
    </lineage>
</organism>